<keyword evidence="2" id="KW-0472">Membrane</keyword>
<evidence type="ECO:0000313" key="3">
    <source>
        <dbReference type="EMBL" id="TCO32406.1"/>
    </source>
</evidence>
<feature type="transmembrane region" description="Helical" evidence="2">
    <location>
        <begin position="409"/>
        <end position="440"/>
    </location>
</feature>
<feature type="coiled-coil region" evidence="1">
    <location>
        <begin position="448"/>
        <end position="482"/>
    </location>
</feature>
<evidence type="ECO:0000256" key="1">
    <source>
        <dbReference type="SAM" id="Coils"/>
    </source>
</evidence>
<keyword evidence="1" id="KW-0175">Coiled coil</keyword>
<comment type="caution">
    <text evidence="3">The sequence shown here is derived from an EMBL/GenBank/DDBJ whole genome shotgun (WGS) entry which is preliminary data.</text>
</comment>
<keyword evidence="2" id="KW-1133">Transmembrane helix</keyword>
<name>A0A4R2HNG9_9ACTN</name>
<sequence>MSDWYQEHRQNEELEELRSEMSRAWSEASNLRSRVSQLQGSLDSRLQRLTAAFDAFVELSDVRYELIGFAAAAEVRRHAGQVLTALASAQQPPPAGPTFPNYWLQPAVEAIRSLSIETTELPDGPLSEAMALDHERTSIFLCLALAALGRRDLVQTTWLETAFGTSADGKVTRLQRALWSTGARGGLGAEGLTLIVERLQEHTKGLSWLETVKSRAKPAKVTGPSFTEVATARNASAQLSQLRPAVELIAGDTAVREPDRDLAYGEPDPDSASAVLRMLISEGSEPEREPLARVAELRTRITDIAAAPGAITDPVDTIENLLRADLRRDDEPHLSATALRVVSDGVLTEAEELAKTANSLTPTEVVCEFGRRKITVLPDGADSQSMAAAVAQINAEAPPLTVRALAGPIAIAASGLVVAVGLGFLHPFWIVIGMVIVGVAGHRFWRARTQAAEAKADAADQIVRLKEKATEAAAELASYKADARDREASITADLDAIRKHLTST</sequence>
<evidence type="ECO:0000256" key="2">
    <source>
        <dbReference type="SAM" id="Phobius"/>
    </source>
</evidence>
<proteinExistence type="predicted"/>
<protein>
    <submittedName>
        <fullName evidence="3">Uncharacterized protein</fullName>
    </submittedName>
</protein>
<accession>A0A4R2HNG9</accession>
<dbReference type="AlphaFoldDB" id="A0A4R2HNG9"/>
<evidence type="ECO:0000313" key="4">
    <source>
        <dbReference type="Proteomes" id="UP000294508"/>
    </source>
</evidence>
<dbReference type="Proteomes" id="UP000294508">
    <property type="component" value="Unassembled WGS sequence"/>
</dbReference>
<dbReference type="EMBL" id="SLWN01000004">
    <property type="protein sequence ID" value="TCO32406.1"/>
    <property type="molecule type" value="Genomic_DNA"/>
</dbReference>
<keyword evidence="2" id="KW-0812">Transmembrane</keyword>
<gene>
    <name evidence="3" type="ORF">EV652_10412</name>
</gene>
<dbReference type="OrthoDB" id="4824872at2"/>
<dbReference type="RefSeq" id="WP_132209204.1">
    <property type="nucleotide sequence ID" value="NZ_SLWN01000004.1"/>
</dbReference>
<reference evidence="3 4" key="1">
    <citation type="journal article" date="2015" name="Stand. Genomic Sci.">
        <title>Genomic Encyclopedia of Bacterial and Archaeal Type Strains, Phase III: the genomes of soil and plant-associated and newly described type strains.</title>
        <authorList>
            <person name="Whitman W.B."/>
            <person name="Woyke T."/>
            <person name="Klenk H.P."/>
            <person name="Zhou Y."/>
            <person name="Lilburn T.G."/>
            <person name="Beck B.J."/>
            <person name="De Vos P."/>
            <person name="Vandamme P."/>
            <person name="Eisen J.A."/>
            <person name="Garrity G."/>
            <person name="Hugenholtz P."/>
            <person name="Kyrpides N.C."/>
        </authorList>
    </citation>
    <scope>NUCLEOTIDE SEQUENCE [LARGE SCALE GENOMIC DNA]</scope>
    <source>
        <strain evidence="3 4">VKM Ac-2572</strain>
    </source>
</reference>
<keyword evidence="4" id="KW-1185">Reference proteome</keyword>
<organism evidence="3 4">
    <name type="scientific">Kribbella steppae</name>
    <dbReference type="NCBI Taxonomy" id="2512223"/>
    <lineage>
        <taxon>Bacteria</taxon>
        <taxon>Bacillati</taxon>
        <taxon>Actinomycetota</taxon>
        <taxon>Actinomycetes</taxon>
        <taxon>Propionibacteriales</taxon>
        <taxon>Kribbellaceae</taxon>
        <taxon>Kribbella</taxon>
    </lineage>
</organism>